<feature type="region of interest" description="Disordered" evidence="1">
    <location>
        <begin position="36"/>
        <end position="55"/>
    </location>
</feature>
<evidence type="ECO:0000256" key="1">
    <source>
        <dbReference type="SAM" id="MobiDB-lite"/>
    </source>
</evidence>
<comment type="caution">
    <text evidence="3">The sequence shown here is derived from an EMBL/GenBank/DDBJ whole genome shotgun (WGS) entry which is preliminary data.</text>
</comment>
<dbReference type="Gene3D" id="3.30.56.10">
    <property type="match status" value="1"/>
</dbReference>
<evidence type="ECO:0000259" key="2">
    <source>
        <dbReference type="Pfam" id="PF18262"/>
    </source>
</evidence>
<sequence length="55" mass="6418">MPTISVDKYKLYEALGQKFTTEEFEDLCFEYGIELDEDTENEERPIVNGEQEPPS</sequence>
<evidence type="ECO:0000313" key="4">
    <source>
        <dbReference type="Proteomes" id="UP000616885"/>
    </source>
</evidence>
<dbReference type="EMBL" id="JADCTT010000012">
    <property type="protein sequence ID" value="KAF9745552.1"/>
    <property type="molecule type" value="Genomic_DNA"/>
</dbReference>
<proteinExistence type="predicted"/>
<dbReference type="AlphaFoldDB" id="A0A8H7K952"/>
<reference evidence="3" key="1">
    <citation type="submission" date="2020-10" db="EMBL/GenBank/DDBJ databases">
        <title>High-Quality Genome Resource of Clonostachys rosea strain S41 by Oxford Nanopore Long-Read Sequencing.</title>
        <authorList>
            <person name="Wang H."/>
        </authorList>
    </citation>
    <scope>NUCLEOTIDE SEQUENCE</scope>
    <source>
        <strain evidence="3">S41</strain>
    </source>
</reference>
<dbReference type="InterPro" id="IPR040659">
    <property type="entry name" value="PhetRS_B1"/>
</dbReference>
<dbReference type="Proteomes" id="UP000616885">
    <property type="component" value="Unassembled WGS sequence"/>
</dbReference>
<evidence type="ECO:0000313" key="3">
    <source>
        <dbReference type="EMBL" id="KAF9745552.1"/>
    </source>
</evidence>
<feature type="domain" description="Phenylalanine--tRNA ligase beta subunit B1" evidence="2">
    <location>
        <begin position="1"/>
        <end position="52"/>
    </location>
</feature>
<dbReference type="Pfam" id="PF18262">
    <property type="entry name" value="PhetRS_B1"/>
    <property type="match status" value="1"/>
</dbReference>
<protein>
    <recommendedName>
        <fullName evidence="2">Phenylalanine--tRNA ligase beta subunit B1 domain-containing protein</fullName>
    </recommendedName>
</protein>
<gene>
    <name evidence="3" type="ORF">IM811_003853</name>
</gene>
<organism evidence="3 4">
    <name type="scientific">Bionectria ochroleuca</name>
    <name type="common">Gliocladium roseum</name>
    <dbReference type="NCBI Taxonomy" id="29856"/>
    <lineage>
        <taxon>Eukaryota</taxon>
        <taxon>Fungi</taxon>
        <taxon>Dikarya</taxon>
        <taxon>Ascomycota</taxon>
        <taxon>Pezizomycotina</taxon>
        <taxon>Sordariomycetes</taxon>
        <taxon>Hypocreomycetidae</taxon>
        <taxon>Hypocreales</taxon>
        <taxon>Bionectriaceae</taxon>
        <taxon>Clonostachys</taxon>
    </lineage>
</organism>
<name>A0A8H7K952_BIOOC</name>
<accession>A0A8H7K952</accession>